<proteinExistence type="evidence at transcript level"/>
<dbReference type="EMBL" id="AK120342">
    <property type="protein sequence ID" value="BAG99974.1"/>
    <property type="molecule type" value="mRNA"/>
</dbReference>
<dbReference type="KEGG" id="osa:4345004"/>
<dbReference type="OrthoDB" id="10472368at2759"/>
<protein>
    <submittedName>
        <fullName evidence="2">cDNA clone:J013061K19, full insert sequence</fullName>
    </submittedName>
</protein>
<sequence>MRQRWLILNFVRLNFPSSNGSKSLNFCCPDWFYVLSWFFRWLTVCLYVQFFCRKVVFLFHGPSLQVLYLISLPQVLFSFLYTYYYLSAVYEFDFFLFNWIDGHSELYTLLLDKVHVCTTFCVLNFLGSRFINVSWNLELMLAFISCSTNFLNFSCWAEKLRSTLLVIFMFVHDCLFSCPLSEVDEGCV</sequence>
<feature type="transmembrane region" description="Helical" evidence="1">
    <location>
        <begin position="64"/>
        <end position="86"/>
    </location>
</feature>
<accession>B7F5S7</accession>
<organism evidence="2">
    <name type="scientific">Oryza sativa subsp. japonica</name>
    <name type="common">Rice</name>
    <dbReference type="NCBI Taxonomy" id="39947"/>
    <lineage>
        <taxon>Eukaryota</taxon>
        <taxon>Viridiplantae</taxon>
        <taxon>Streptophyta</taxon>
        <taxon>Embryophyta</taxon>
        <taxon>Tracheophyta</taxon>
        <taxon>Spermatophyta</taxon>
        <taxon>Magnoliopsida</taxon>
        <taxon>Liliopsida</taxon>
        <taxon>Poales</taxon>
        <taxon>Poaceae</taxon>
        <taxon>BOP clade</taxon>
        <taxon>Oryzoideae</taxon>
        <taxon>Oryzeae</taxon>
        <taxon>Oryzinae</taxon>
        <taxon>Oryza</taxon>
        <taxon>Oryza sativa</taxon>
    </lineage>
</organism>
<evidence type="ECO:0000256" key="1">
    <source>
        <dbReference type="SAM" id="Phobius"/>
    </source>
</evidence>
<dbReference type="HOGENOM" id="CLU_2929712_0_0_1"/>
<dbReference type="GeneID" id="4345004"/>
<dbReference type="AlphaFoldDB" id="B7F5S7"/>
<reference evidence="2" key="2">
    <citation type="submission" date="2003-01" db="EMBL/GenBank/DDBJ databases">
        <title>Collection, mapping, and annotation of 28K full-length cDNA clones from japonica rice.</title>
        <authorList>
            <person name="Adachi J."/>
            <person name="Aizawa K."/>
            <person name="Akimura T."/>
            <person name="Arakawa T."/>
            <person name="Carninci P."/>
            <person name="Doi K."/>
            <person name="Fujimura T."/>
            <person name="Fukuda S."/>
            <person name="Hanagaki T."/>
            <person name="Hara A."/>
            <person name="Hashizume W."/>
            <person name="Hayashida K."/>
            <person name="Hayashizaki Y."/>
            <person name="Hayatsu N."/>
            <person name="Hiramoto K."/>
            <person name="Hiraoka T."/>
            <person name="Hori F."/>
            <person name="Hotta I."/>
            <person name="Iida J."/>
            <person name="Iida Y."/>
            <person name="Ikeda R."/>
            <person name="Imamura K."/>
            <person name="Imotani K."/>
            <person name="Ishibiki J."/>
            <person name="Ishii Y."/>
            <person name="Ishikawa M."/>
            <person name="Itoh M."/>
            <person name="Kagawa I."/>
            <person name="Kanagawa S."/>
            <person name="Katoh H."/>
            <person name="Kawagashira N."/>
            <person name="Kawai J."/>
            <person name="Kawamata M."/>
            <person name="Kikuchi S."/>
            <person name="Kishikawa-Hirozane T."/>
            <person name="Kishimoto N."/>
            <person name="Kobayashi M."/>
            <person name="Kodama T."/>
            <person name="Kojima K."/>
            <person name="Kojima Y."/>
            <person name="Kondo S."/>
            <person name="Konno H."/>
            <person name="Kouda M."/>
            <person name="Koya S."/>
            <person name="Kurihara C."/>
            <person name="Kurosaki T."/>
            <person name="Kusumegi T."/>
            <person name="Li C."/>
            <person name="Lu M."/>
            <person name="Masuda H."/>
            <person name="Matsubara K."/>
            <person name="Matsuyama T."/>
            <person name="Miura J."/>
            <person name="Miyazaki A."/>
            <person name="Mizuno K."/>
            <person name="Murakami K."/>
            <person name="Murata M."/>
            <person name="Nagata T."/>
            <person name="Nakahama Y."/>
            <person name="Nakamura M."/>
            <person name="Namiki T."/>
            <person name="Narikawa R."/>
            <person name="Niikura J."/>
            <person name="Nishi K."/>
            <person name="Nomura K."/>
            <person name="Numasaki R."/>
            <person name="Ohneda E."/>
            <person name="Ohno M."/>
            <person name="Ohtsuki K."/>
            <person name="Oka M."/>
            <person name="Ooka H."/>
            <person name="Osato N."/>
            <person name="Ota Y."/>
            <person name="Otomo Y."/>
            <person name="Ryu R."/>
            <person name="Saitoh H."/>
            <person name="Sakai C."/>
            <person name="Sakai K."/>
            <person name="Sakazume N."/>
            <person name="Sano H."/>
            <person name="Sasaki D."/>
            <person name="Sato K."/>
            <person name="Satoh K."/>
            <person name="Shibata K."/>
            <person name="Shinagawa A."/>
            <person name="Shiraki T."/>
            <person name="Shishiki T."/>
            <person name="Sogabe Y."/>
            <person name="Sugano S."/>
            <person name="Sugiyama A."/>
            <person name="Suzuki K."/>
            <person name="Suzuki Y."/>
            <person name="Tagami M."/>
            <person name="Tagami-Takeda Y."/>
            <person name="Tagawa A."/>
            <person name="Takahashi F."/>
            <person name="Takaku-Akahira S."/>
            <person name="Tanaka T."/>
            <person name="Tomaru A."/>
            <person name="Toya T."/>
            <person name="Tsunoda Y."/>
            <person name="Ueda M."/>
            <person name="Waki K."/>
            <person name="Xie Q."/>
            <person name="Yahagi W."/>
            <person name="Yamada H."/>
            <person name="Yamamoto M."/>
            <person name="Yasunishi A."/>
            <person name="Yazaki J."/>
            <person name="Yokomizo S."/>
            <person name="Yoshimura A."/>
        </authorList>
    </citation>
    <scope>NUCLEOTIDE SEQUENCE</scope>
</reference>
<keyword evidence="1" id="KW-0812">Transmembrane</keyword>
<dbReference type="RefSeq" id="XP_066159538.1">
    <property type="nucleotide sequence ID" value="XM_066303441.1"/>
</dbReference>
<keyword evidence="1" id="KW-0472">Membrane</keyword>
<reference evidence="2" key="1">
    <citation type="journal article" date="2003" name="Science">
        <title>Collection, Mapping, and Annotation of Over 28,000 cDNA Clones from japonica Rice.</title>
        <authorList>
            <person name="Kikuchi S."/>
            <person name="Satoh K."/>
            <person name="Nagata T."/>
            <person name="Kawagashira N."/>
            <person name="Doi K."/>
            <person name="Kishimoto N."/>
            <person name="Yazaki J."/>
            <person name="Ishikawa M."/>
            <person name="Yamada H."/>
            <person name="Ooka H."/>
            <person name="Hotta I."/>
            <person name="Kojima K."/>
            <person name="Namiki T."/>
            <person name="Ohneda E."/>
            <person name="Yahagi W."/>
            <person name="Suzuki K."/>
            <person name="Li C."/>
            <person name="Ohtsuki K."/>
            <person name="Shishiki T."/>
            <person name="Otomo Y."/>
            <person name="Murakami K."/>
            <person name="Iida Y."/>
            <person name="Sugano S."/>
            <person name="Fujimura T."/>
            <person name="Suzuki Y."/>
            <person name="Tsunoda Y."/>
            <person name="Kurosaki T."/>
            <person name="Kodama T."/>
            <person name="Masuda H."/>
            <person name="Kobayashi M."/>
            <person name="Xie Q."/>
            <person name="Lu M."/>
            <person name="Narikawa R."/>
            <person name="Sugiyama A."/>
            <person name="Mizuno K."/>
            <person name="Yokomizo S."/>
            <person name="Niikura J."/>
            <person name="Ikeda R."/>
            <person name="Ishibiki J."/>
            <person name="Kawamata M."/>
            <person name="Yoshimura A."/>
            <person name="Miura J."/>
            <person name="Kusumegi T."/>
            <person name="Oka M."/>
            <person name="Ryu R."/>
            <person name="Ueda M."/>
            <person name="Matsubara K."/>
            <person name="Kawai J."/>
            <person name="Carninci P."/>
            <person name="Adachi J."/>
            <person name="Aizawa K."/>
            <person name="Arakawa T."/>
            <person name="Fukuda S."/>
            <person name="Hara A."/>
            <person name="Hashidume W."/>
            <person name="Hayatsu N."/>
            <person name="Imotani K."/>
            <person name="Ishii Y."/>
            <person name="Itoh M."/>
            <person name="Kagawa I."/>
            <person name="Kondo S."/>
            <person name="Konno H."/>
            <person name="Miyazaki A."/>
            <person name="Osato N."/>
            <person name="Ota Y."/>
            <person name="Saito R."/>
            <person name="Sasaki D."/>
            <person name="Sato K."/>
            <person name="Shibata K."/>
            <person name="Shinagawa A."/>
            <person name="Shiraki T."/>
            <person name="Yoshino M."/>
            <person name="Hayashizaki Y."/>
        </authorList>
    </citation>
    <scope>NUCLEOTIDE SEQUENCE</scope>
</reference>
<keyword evidence="1" id="KW-1133">Transmembrane helix</keyword>
<name>B7F5S7_ORYSJ</name>
<feature type="transmembrane region" description="Helical" evidence="1">
    <location>
        <begin position="31"/>
        <end position="52"/>
    </location>
</feature>
<evidence type="ECO:0000313" key="2">
    <source>
        <dbReference type="EMBL" id="BAG99974.1"/>
    </source>
</evidence>